<feature type="region of interest" description="Disordered" evidence="1">
    <location>
        <begin position="665"/>
        <end position="718"/>
    </location>
</feature>
<organism evidence="2 3">
    <name type="scientific">Blastomyces gilchristii (strain SLH14081)</name>
    <name type="common">Blastomyces dermatitidis</name>
    <dbReference type="NCBI Taxonomy" id="559298"/>
    <lineage>
        <taxon>Eukaryota</taxon>
        <taxon>Fungi</taxon>
        <taxon>Dikarya</taxon>
        <taxon>Ascomycota</taxon>
        <taxon>Pezizomycotina</taxon>
        <taxon>Eurotiomycetes</taxon>
        <taxon>Eurotiomycetidae</taxon>
        <taxon>Onygenales</taxon>
        <taxon>Ajellomycetaceae</taxon>
        <taxon>Blastomyces</taxon>
    </lineage>
</organism>
<dbReference type="GeneID" id="8510714"/>
<dbReference type="KEGG" id="bgh:BDBG_00684"/>
<feature type="compositionally biased region" description="Polar residues" evidence="1">
    <location>
        <begin position="568"/>
        <end position="593"/>
    </location>
</feature>
<feature type="compositionally biased region" description="Polar residues" evidence="1">
    <location>
        <begin position="398"/>
        <end position="413"/>
    </location>
</feature>
<dbReference type="VEuPathDB" id="FungiDB:BDBG_00684"/>
<dbReference type="EMBL" id="GG657448">
    <property type="protein sequence ID" value="OAT04053.1"/>
    <property type="molecule type" value="Genomic_DNA"/>
</dbReference>
<feature type="compositionally biased region" description="Polar residues" evidence="1">
    <location>
        <begin position="427"/>
        <end position="452"/>
    </location>
</feature>
<dbReference type="Proteomes" id="UP000002038">
    <property type="component" value="Unassembled WGS sequence"/>
</dbReference>
<name>A0A179U8K0_BLAGS</name>
<evidence type="ECO:0000313" key="2">
    <source>
        <dbReference type="EMBL" id="OAT04053.1"/>
    </source>
</evidence>
<evidence type="ECO:0000256" key="1">
    <source>
        <dbReference type="SAM" id="MobiDB-lite"/>
    </source>
</evidence>
<feature type="compositionally biased region" description="Polar residues" evidence="1">
    <location>
        <begin position="522"/>
        <end position="537"/>
    </location>
</feature>
<feature type="region of interest" description="Disordered" evidence="1">
    <location>
        <begin position="562"/>
        <end position="593"/>
    </location>
</feature>
<feature type="region of interest" description="Disordered" evidence="1">
    <location>
        <begin position="508"/>
        <end position="537"/>
    </location>
</feature>
<proteinExistence type="predicted"/>
<reference evidence="3" key="1">
    <citation type="journal article" date="2015" name="PLoS Genet.">
        <title>The dynamic genome and transcriptome of the human fungal pathogen Blastomyces and close relative Emmonsia.</title>
        <authorList>
            <person name="Munoz J.F."/>
            <person name="Gauthier G.M."/>
            <person name="Desjardins C.A."/>
            <person name="Gallo J.E."/>
            <person name="Holder J."/>
            <person name="Sullivan T.D."/>
            <person name="Marty A.J."/>
            <person name="Carmen J.C."/>
            <person name="Chen Z."/>
            <person name="Ding L."/>
            <person name="Gujja S."/>
            <person name="Magrini V."/>
            <person name="Misas E."/>
            <person name="Mitreva M."/>
            <person name="Priest M."/>
            <person name="Saif S."/>
            <person name="Whiston E.A."/>
            <person name="Young S."/>
            <person name="Zeng Q."/>
            <person name="Goldman W.E."/>
            <person name="Mardis E.R."/>
            <person name="Taylor J.W."/>
            <person name="McEwen J.G."/>
            <person name="Clay O.K."/>
            <person name="Klein B.S."/>
            <person name="Cuomo C.A."/>
        </authorList>
    </citation>
    <scope>NUCLEOTIDE SEQUENCE [LARGE SCALE GENOMIC DNA]</scope>
    <source>
        <strain evidence="3">SLH14081</strain>
    </source>
</reference>
<accession>A0A179U8K0</accession>
<feature type="compositionally biased region" description="Polar residues" evidence="1">
    <location>
        <begin position="704"/>
        <end position="718"/>
    </location>
</feature>
<feature type="compositionally biased region" description="Polar residues" evidence="1">
    <location>
        <begin position="50"/>
        <end position="83"/>
    </location>
</feature>
<sequence length="718" mass="80117">MTFELGIPSILEALLRVSPDLLRAHRMDVISTLETIVERVGVTVIRNSSCAPSQQVHTTTPFRRSSHTPVNNELLQKTAGTSETYEDRSFQHYTTPSPTSRDENSCPEDATQLTTDDVLSETYSSNSNSPPSFRSQRFLQKVQEKLNNISQFSKNSSQNIVKGFFEHLRSEDSRLGHIKSITGKHNPKPGERFIQCLAQRSLALDFYQWENSVQGAGNTRLDDVSSILSSVNNKNGNFKLYVERVARFNDTESAYQALRRGTKQLVVEKMCQTSGMGVAIPFAYGSFDALTYKDIYDFSSLLKDQLNILHTLQNASSWVEAGQSAYNEHWQNERRWPPSSSYAAKRRRLVSQPRVFRAIRPRSSGGTAARELNGMQNNSSAPYVPPLERNLRQDQTEDSPNSSQPPSWITSTSARHDDAQSLPKGHISTNDPAQHTSVNQSVLPTSSISESVDISPYYSGRGGSGAPECHNDSVSKQVRNGREPSRIRELPFDERDAARMLQQFQQRMPRLQPQRDPVPRCSSEQGGTSVTEPINNNPDSCVDLAPIVNENHERQFPCIASGRISGEPINSRNRIPQGQSLHASPTPESQSSVEPWASVLFDQSMFHDLGTQHPISEQPTVEPWPSVLFDQSMLHDLGTQHPISEQPTVEPWPSVLFDQSMFHDLGTQHPISGQSTVEQSPRSVGYDNHSLVLPDTSPADGMNFRQSQLFPTSDSSNT</sequence>
<feature type="region of interest" description="Disordered" evidence="1">
    <location>
        <begin position="50"/>
        <end position="110"/>
    </location>
</feature>
<feature type="region of interest" description="Disordered" evidence="1">
    <location>
        <begin position="353"/>
        <end position="484"/>
    </location>
</feature>
<evidence type="ECO:0000313" key="3">
    <source>
        <dbReference type="Proteomes" id="UP000002038"/>
    </source>
</evidence>
<dbReference type="RefSeq" id="XP_002629438.1">
    <property type="nucleotide sequence ID" value="XM_002629392.2"/>
</dbReference>
<gene>
    <name evidence="2" type="ORF">BDBG_00684</name>
</gene>
<dbReference type="OrthoDB" id="4190099at2759"/>
<keyword evidence="3" id="KW-1185">Reference proteome</keyword>
<dbReference type="AlphaFoldDB" id="A0A179U8K0"/>
<protein>
    <submittedName>
        <fullName evidence="2">Uncharacterized protein</fullName>
    </submittedName>
</protein>
<feature type="compositionally biased region" description="Polar residues" evidence="1">
    <location>
        <begin position="669"/>
        <end position="682"/>
    </location>
</feature>